<dbReference type="GO" id="GO:0030246">
    <property type="term" value="F:carbohydrate binding"/>
    <property type="evidence" value="ECO:0007669"/>
    <property type="project" value="UniProtKB-KW"/>
</dbReference>
<dbReference type="SMART" id="SM00034">
    <property type="entry name" value="CLECT"/>
    <property type="match status" value="1"/>
</dbReference>
<evidence type="ECO:0000259" key="3">
    <source>
        <dbReference type="PROSITE" id="PS50041"/>
    </source>
</evidence>
<comment type="subcellular location">
    <subcellularLocation>
        <location evidence="1">Membrane</location>
        <topology evidence="1">Single-pass membrane protein</topology>
    </subcellularLocation>
</comment>
<dbReference type="InterPro" id="IPR001304">
    <property type="entry name" value="C-type_lectin-like"/>
</dbReference>
<dbReference type="Pfam" id="PF00059">
    <property type="entry name" value="Lectin_C"/>
    <property type="match status" value="1"/>
</dbReference>
<dbReference type="PROSITE" id="PS50041">
    <property type="entry name" value="C_TYPE_LECTIN_2"/>
    <property type="match status" value="1"/>
</dbReference>
<accession>A0A663F6P7</accession>
<evidence type="ECO:0000313" key="5">
    <source>
        <dbReference type="Proteomes" id="UP000472275"/>
    </source>
</evidence>
<dbReference type="PANTHER" id="PTHR46746">
    <property type="entry name" value="KILLER CELL LECTIN-LIKE RECEPTOR SUBFAMILY F MEMBER 2"/>
    <property type="match status" value="1"/>
</dbReference>
<dbReference type="Proteomes" id="UP000472275">
    <property type="component" value="Unassembled WGS sequence"/>
</dbReference>
<feature type="domain" description="C-type lectin" evidence="3">
    <location>
        <begin position="126"/>
        <end position="231"/>
    </location>
</feature>
<dbReference type="InParanoid" id="A0A663F6P7"/>
<sequence length="237" mass="25537">MLSRPPTFFLALPLTAGSGLQDPQGGFAPRWASVLAGAPHHPRCLLGALVASLVLSLVLCSELAPRGFFFGGWEWPGAPSIPETGCPPPGRAPPGCLSVAVSVCPSVRPSAEGEGCKLCSTGWMLHGSKCYWVAERIKPWSASREDCVKRGAELLMPQDQDELGQGFPRGYFWIGLSIPPGGKGWTWLNGSRLDQSRFQLSPWDEGRSCGVVREDRISSDSCSAGLQWICRKEATQL</sequence>
<dbReference type="InterPro" id="IPR016186">
    <property type="entry name" value="C-type_lectin-like/link_sf"/>
</dbReference>
<dbReference type="PANTHER" id="PTHR46746:SF3">
    <property type="entry name" value="C-TYPE LECTIN DOMAIN-CONTAINING PROTEIN-RELATED"/>
    <property type="match status" value="1"/>
</dbReference>
<name>A0A663F6P7_AQUCH</name>
<dbReference type="InterPro" id="IPR033992">
    <property type="entry name" value="NKR-like_CTLD"/>
</dbReference>
<reference evidence="4" key="1">
    <citation type="submission" date="2025-08" db="UniProtKB">
        <authorList>
            <consortium name="Ensembl"/>
        </authorList>
    </citation>
    <scope>IDENTIFICATION</scope>
</reference>
<organism evidence="4 5">
    <name type="scientific">Aquila chrysaetos chrysaetos</name>
    <dbReference type="NCBI Taxonomy" id="223781"/>
    <lineage>
        <taxon>Eukaryota</taxon>
        <taxon>Metazoa</taxon>
        <taxon>Chordata</taxon>
        <taxon>Craniata</taxon>
        <taxon>Vertebrata</taxon>
        <taxon>Euteleostomi</taxon>
        <taxon>Archelosauria</taxon>
        <taxon>Archosauria</taxon>
        <taxon>Dinosauria</taxon>
        <taxon>Saurischia</taxon>
        <taxon>Theropoda</taxon>
        <taxon>Coelurosauria</taxon>
        <taxon>Aves</taxon>
        <taxon>Neognathae</taxon>
        <taxon>Neoaves</taxon>
        <taxon>Telluraves</taxon>
        <taxon>Accipitrimorphae</taxon>
        <taxon>Accipitriformes</taxon>
        <taxon>Accipitridae</taxon>
        <taxon>Accipitrinae</taxon>
        <taxon>Aquila</taxon>
    </lineage>
</organism>
<evidence type="ECO:0000256" key="1">
    <source>
        <dbReference type="ARBA" id="ARBA00004167"/>
    </source>
</evidence>
<dbReference type="Ensembl" id="ENSACCT00020020998.1">
    <property type="protein sequence ID" value="ENSACCP00020020122.1"/>
    <property type="gene ID" value="ENSACCG00020013839.1"/>
</dbReference>
<evidence type="ECO:0000256" key="2">
    <source>
        <dbReference type="ARBA" id="ARBA00022734"/>
    </source>
</evidence>
<dbReference type="GO" id="GO:0005886">
    <property type="term" value="C:plasma membrane"/>
    <property type="evidence" value="ECO:0007669"/>
    <property type="project" value="TreeGrafter"/>
</dbReference>
<keyword evidence="2" id="KW-0430">Lectin</keyword>
<dbReference type="CDD" id="cd03593">
    <property type="entry name" value="CLECT_NK_receptors_like"/>
    <property type="match status" value="1"/>
</dbReference>
<dbReference type="InterPro" id="IPR016187">
    <property type="entry name" value="CTDL_fold"/>
</dbReference>
<evidence type="ECO:0000313" key="4">
    <source>
        <dbReference type="Ensembl" id="ENSACCP00020020122.1"/>
    </source>
</evidence>
<protein>
    <recommendedName>
        <fullName evidence="3">C-type lectin domain-containing protein</fullName>
    </recommendedName>
</protein>
<dbReference type="GeneTree" id="ENSGT00940000163123"/>
<dbReference type="InterPro" id="IPR051379">
    <property type="entry name" value="C-type_Lectin_Receptor_IMM"/>
</dbReference>
<dbReference type="SUPFAM" id="SSF56436">
    <property type="entry name" value="C-type lectin-like"/>
    <property type="match status" value="1"/>
</dbReference>
<dbReference type="AlphaFoldDB" id="A0A663F6P7"/>
<dbReference type="Gene3D" id="3.10.100.10">
    <property type="entry name" value="Mannose-Binding Protein A, subunit A"/>
    <property type="match status" value="1"/>
</dbReference>
<proteinExistence type="predicted"/>
<reference evidence="4" key="2">
    <citation type="submission" date="2025-09" db="UniProtKB">
        <authorList>
            <consortium name="Ensembl"/>
        </authorList>
    </citation>
    <scope>IDENTIFICATION</scope>
</reference>
<keyword evidence="5" id="KW-1185">Reference proteome</keyword>